<name>A0A4R4TLK5_9ACTN</name>
<proteinExistence type="predicted"/>
<organism evidence="1 2">
    <name type="scientific">Streptomyces hainanensis</name>
    <dbReference type="NCBI Taxonomy" id="402648"/>
    <lineage>
        <taxon>Bacteria</taxon>
        <taxon>Bacillati</taxon>
        <taxon>Actinomycetota</taxon>
        <taxon>Actinomycetes</taxon>
        <taxon>Kitasatosporales</taxon>
        <taxon>Streptomycetaceae</taxon>
        <taxon>Streptomyces</taxon>
    </lineage>
</organism>
<protein>
    <submittedName>
        <fullName evidence="1">Uncharacterized protein</fullName>
    </submittedName>
</protein>
<keyword evidence="2" id="KW-1185">Reference proteome</keyword>
<accession>A0A4R4TLK5</accession>
<reference evidence="1 2" key="1">
    <citation type="submission" date="2019-03" db="EMBL/GenBank/DDBJ databases">
        <title>Draft genome sequences of novel Actinobacteria.</title>
        <authorList>
            <person name="Sahin N."/>
            <person name="Ay H."/>
            <person name="Saygin H."/>
        </authorList>
    </citation>
    <scope>NUCLEOTIDE SEQUENCE [LARGE SCALE GENOMIC DNA]</scope>
    <source>
        <strain evidence="1 2">DSM 41900</strain>
    </source>
</reference>
<evidence type="ECO:0000313" key="1">
    <source>
        <dbReference type="EMBL" id="TDC78871.1"/>
    </source>
</evidence>
<evidence type="ECO:0000313" key="2">
    <source>
        <dbReference type="Proteomes" id="UP000295345"/>
    </source>
</evidence>
<dbReference type="Proteomes" id="UP000295345">
    <property type="component" value="Unassembled WGS sequence"/>
</dbReference>
<comment type="caution">
    <text evidence="1">The sequence shown here is derived from an EMBL/GenBank/DDBJ whole genome shotgun (WGS) entry which is preliminary data.</text>
</comment>
<dbReference type="AlphaFoldDB" id="A0A4R4TLK5"/>
<sequence length="60" mass="6045">MPDPPGTAAFSRAPGPVPLDPVWGPGPPCATALACWSMGGGEAGRQVCHTDCPALDDERG</sequence>
<gene>
    <name evidence="1" type="ORF">E1283_04145</name>
</gene>
<dbReference type="EMBL" id="SMKI01000026">
    <property type="protein sequence ID" value="TDC78871.1"/>
    <property type="molecule type" value="Genomic_DNA"/>
</dbReference>